<proteinExistence type="predicted"/>
<sequence>MRTLEIDREFEDGTLVAVTTTGRYEPSGSAHAYYVPRNAHVSAALDHLDETAEPQSLRNSEKAVDDDAVADVISVEAVAEIVDTHMLNRSEGVHTTKREYTRSLVPLSRTGVSRTRIPPGVVKFADPNVDSDDPPSRDPLERGRLWGALRDEVASTNSVQLSYSNIRKPSLEAGVPIAVVECGTSAIGAYLAAHDYSTSILAHVLGVDEDELDADLQAYARAE</sequence>
<gene>
    <name evidence="1" type="ORF">Hfx1149_05580</name>
</gene>
<accession>A0A643JTE2</accession>
<organism evidence="1">
    <name type="scientific">Haloferax sp. CBA1149</name>
    <dbReference type="NCBI Taxonomy" id="2650753"/>
    <lineage>
        <taxon>Archaea</taxon>
        <taxon>Methanobacteriati</taxon>
        <taxon>Methanobacteriota</taxon>
        <taxon>Stenosarchaea group</taxon>
        <taxon>Halobacteria</taxon>
        <taxon>Halobacteriales</taxon>
        <taxon>Haloferacaceae</taxon>
        <taxon>Haloferax</taxon>
    </lineage>
</organism>
<dbReference type="RefSeq" id="WP_151136276.1">
    <property type="nucleotide sequence ID" value="NZ_VZUS01000001.1"/>
</dbReference>
<protein>
    <submittedName>
        <fullName evidence="1">Uncharacterized protein</fullName>
    </submittedName>
</protein>
<dbReference type="EMBL" id="VZUS01000001">
    <property type="protein sequence ID" value="KAB1187530.1"/>
    <property type="molecule type" value="Genomic_DNA"/>
</dbReference>
<dbReference type="AlphaFoldDB" id="A0A643JTE2"/>
<comment type="caution">
    <text evidence="1">The sequence shown here is derived from an EMBL/GenBank/DDBJ whole genome shotgun (WGS) entry which is preliminary data.</text>
</comment>
<reference evidence="1" key="1">
    <citation type="submission" date="2019-09" db="EMBL/GenBank/DDBJ databases">
        <title>Genomic analysis of Haloferax sp. CBA1149.</title>
        <authorList>
            <person name="Roh S.W."/>
        </authorList>
    </citation>
    <scope>NUCLEOTIDE SEQUENCE</scope>
    <source>
        <strain evidence="1">CBA1149</strain>
    </source>
</reference>
<name>A0A643JTE2_9EURY</name>
<evidence type="ECO:0000313" key="1">
    <source>
        <dbReference type="EMBL" id="KAB1187530.1"/>
    </source>
</evidence>